<feature type="region of interest" description="Disordered" evidence="1">
    <location>
        <begin position="158"/>
        <end position="333"/>
    </location>
</feature>
<feature type="region of interest" description="Disordered" evidence="1">
    <location>
        <begin position="379"/>
        <end position="405"/>
    </location>
</feature>
<gene>
    <name evidence="2" type="ORF">RCC_01291</name>
</gene>
<keyword evidence="3" id="KW-1185">Reference proteome</keyword>
<sequence>MEMQSSDKSPGKQGSPSGPLGVSIPDAAEHSLKEAILSTAGLSLSEGAPNVAEHSFDTEAQNVAWQSLNIGDQSFAGHSLNIDTPSVAEDSLNSDAASEAENSLNSDAARAAESSPLSESDEIYQKAKAILDKIPVERYYHQRDLSAWRRGLMPEHDEAMKSDPTLQGLDRGQFDPPQSRRVAPTQMPPPPPPSRAEMRAASRNSYTIQERVALKSRVVDEHPPATRALMRQSNGREDRPTVDPADMGVHHTVVRTRARPSMRPPVLPPTRSATQPSFESSSRPPMAPPGPSRSSSRGPSPYPSHEGAAAGGVEDSSSEATQVTGPAWAKISGPSPALQSILAGIEAARTGGRGPPVKSTTPFRAQDAIAATARVQSRPIVEGLAGENRHRTYPSTSAPPPHRDPFLADNRAAIPRALSEDSAPVQTPRKVIPVPVSHFVKIAEALREKERRMAIIEEQTRRNLADMTISSSLEPYNGSTRNNVGTMYVDRHRMRNAARLSMSTPIAAATRSDSPEEDLDAVEALYQRDQSPRSTRGAFERDDPIDHRLATINPANLLIRSLPPRAGHTYPSGVQNSSFGMDTPYDLEADEFESVFPPRDMSSVETQQATGRKRKATSPLPLSPPRQAKAKQSEAQDIPGDYNAIPVN</sequence>
<organism evidence="2 3">
    <name type="scientific">Ramularia collo-cygni</name>
    <dbReference type="NCBI Taxonomy" id="112498"/>
    <lineage>
        <taxon>Eukaryota</taxon>
        <taxon>Fungi</taxon>
        <taxon>Dikarya</taxon>
        <taxon>Ascomycota</taxon>
        <taxon>Pezizomycotina</taxon>
        <taxon>Dothideomycetes</taxon>
        <taxon>Dothideomycetidae</taxon>
        <taxon>Mycosphaerellales</taxon>
        <taxon>Mycosphaerellaceae</taxon>
        <taxon>Ramularia</taxon>
    </lineage>
</organism>
<feature type="region of interest" description="Disordered" evidence="1">
    <location>
        <begin position="525"/>
        <end position="547"/>
    </location>
</feature>
<evidence type="ECO:0000256" key="1">
    <source>
        <dbReference type="SAM" id="MobiDB-lite"/>
    </source>
</evidence>
<feature type="compositionally biased region" description="Polar residues" evidence="1">
    <location>
        <begin position="91"/>
        <end position="106"/>
    </location>
</feature>
<feature type="region of interest" description="Disordered" evidence="1">
    <location>
        <begin position="86"/>
        <end position="122"/>
    </location>
</feature>
<name>A0A2D3ULS6_9PEZI</name>
<feature type="compositionally biased region" description="Basic and acidic residues" evidence="1">
    <location>
        <begin position="538"/>
        <end position="547"/>
    </location>
</feature>
<dbReference type="AlphaFoldDB" id="A0A2D3ULS6"/>
<dbReference type="Proteomes" id="UP000225277">
    <property type="component" value="Unassembled WGS sequence"/>
</dbReference>
<feature type="compositionally biased region" description="Polar residues" evidence="1">
    <location>
        <begin position="1"/>
        <end position="16"/>
    </location>
</feature>
<feature type="region of interest" description="Disordered" evidence="1">
    <location>
        <begin position="1"/>
        <end position="27"/>
    </location>
</feature>
<protein>
    <submittedName>
        <fullName evidence="2">Uncharacterized protein</fullName>
    </submittedName>
</protein>
<accession>A0A2D3ULS6</accession>
<dbReference type="EMBL" id="FJUY01000001">
    <property type="protein sequence ID" value="CZT15432.1"/>
    <property type="molecule type" value="Genomic_DNA"/>
</dbReference>
<dbReference type="RefSeq" id="XP_023622328.1">
    <property type="nucleotide sequence ID" value="XM_023766560.1"/>
</dbReference>
<dbReference type="GeneID" id="35596567"/>
<proteinExistence type="predicted"/>
<feature type="region of interest" description="Disordered" evidence="1">
    <location>
        <begin position="564"/>
        <end position="648"/>
    </location>
</feature>
<evidence type="ECO:0000313" key="3">
    <source>
        <dbReference type="Proteomes" id="UP000225277"/>
    </source>
</evidence>
<evidence type="ECO:0000313" key="2">
    <source>
        <dbReference type="EMBL" id="CZT15432.1"/>
    </source>
</evidence>
<reference evidence="2 3" key="1">
    <citation type="submission" date="2016-03" db="EMBL/GenBank/DDBJ databases">
        <authorList>
            <person name="Ploux O."/>
        </authorList>
    </citation>
    <scope>NUCLEOTIDE SEQUENCE [LARGE SCALE GENOMIC DNA]</scope>
    <source>
        <strain evidence="2 3">URUG2</strain>
    </source>
</reference>